<sequence>MPAQPARIRQNQQKKTTKMKYRSRENENFPQTSESQRDKLPLGRGKLPPPPKPTSSPVAPRGQSFLTQKLLHARKYMIIVDREKLLSSSFVRGTNTHNL</sequence>
<dbReference type="AlphaFoldDB" id="A0A8T3AGP8"/>
<reference evidence="2" key="1">
    <citation type="journal article" date="2022" name="Front. Genet.">
        <title>Chromosome-Scale Assembly of the Dendrobium nobile Genome Provides Insights Into the Molecular Mechanism of the Biosynthesis of the Medicinal Active Ingredient of Dendrobium.</title>
        <authorList>
            <person name="Xu Q."/>
            <person name="Niu S.-C."/>
            <person name="Li K.-L."/>
            <person name="Zheng P.-J."/>
            <person name="Zhang X.-J."/>
            <person name="Jia Y."/>
            <person name="Liu Y."/>
            <person name="Niu Y.-X."/>
            <person name="Yu L.-H."/>
            <person name="Chen D.-F."/>
            <person name="Zhang G.-Q."/>
        </authorList>
    </citation>
    <scope>NUCLEOTIDE SEQUENCE</scope>
    <source>
        <tissue evidence="2">Leaf</tissue>
    </source>
</reference>
<evidence type="ECO:0000313" key="2">
    <source>
        <dbReference type="EMBL" id="KAI0495746.1"/>
    </source>
</evidence>
<name>A0A8T3AGP8_DENNO</name>
<dbReference type="EMBL" id="JAGYWB010000016">
    <property type="protein sequence ID" value="KAI0495746.1"/>
    <property type="molecule type" value="Genomic_DNA"/>
</dbReference>
<evidence type="ECO:0000313" key="3">
    <source>
        <dbReference type="Proteomes" id="UP000829196"/>
    </source>
</evidence>
<feature type="region of interest" description="Disordered" evidence="1">
    <location>
        <begin position="1"/>
        <end position="62"/>
    </location>
</feature>
<keyword evidence="3" id="KW-1185">Reference proteome</keyword>
<protein>
    <submittedName>
        <fullName evidence="2">Uncharacterized protein</fullName>
    </submittedName>
</protein>
<gene>
    <name evidence="2" type="ORF">KFK09_022049</name>
</gene>
<evidence type="ECO:0000256" key="1">
    <source>
        <dbReference type="SAM" id="MobiDB-lite"/>
    </source>
</evidence>
<organism evidence="2 3">
    <name type="scientific">Dendrobium nobile</name>
    <name type="common">Orchid</name>
    <dbReference type="NCBI Taxonomy" id="94219"/>
    <lineage>
        <taxon>Eukaryota</taxon>
        <taxon>Viridiplantae</taxon>
        <taxon>Streptophyta</taxon>
        <taxon>Embryophyta</taxon>
        <taxon>Tracheophyta</taxon>
        <taxon>Spermatophyta</taxon>
        <taxon>Magnoliopsida</taxon>
        <taxon>Liliopsida</taxon>
        <taxon>Asparagales</taxon>
        <taxon>Orchidaceae</taxon>
        <taxon>Epidendroideae</taxon>
        <taxon>Malaxideae</taxon>
        <taxon>Dendrobiinae</taxon>
        <taxon>Dendrobium</taxon>
    </lineage>
</organism>
<dbReference type="Proteomes" id="UP000829196">
    <property type="component" value="Unassembled WGS sequence"/>
</dbReference>
<comment type="caution">
    <text evidence="2">The sequence shown here is derived from an EMBL/GenBank/DDBJ whole genome shotgun (WGS) entry which is preliminary data.</text>
</comment>
<proteinExistence type="predicted"/>
<accession>A0A8T3AGP8</accession>